<comment type="subcellular location">
    <subcellularLocation>
        <location evidence="2">Cytoplasm</location>
    </subcellularLocation>
</comment>
<dbReference type="InterPro" id="IPR024083">
    <property type="entry name" value="Fumarase/histidase_N"/>
</dbReference>
<comment type="function">
    <text evidence="2">Involved in the TCA cycle. Catalyzes the stereospecific interconversion of fumarate to L-malate.</text>
</comment>
<dbReference type="PANTHER" id="PTHR11444">
    <property type="entry name" value="ASPARTATEAMMONIA/ARGININOSUCCINATE/ADENYLOSUCCINATE LYASE"/>
    <property type="match status" value="1"/>
</dbReference>
<dbReference type="Pfam" id="PF10415">
    <property type="entry name" value="FumaraseC_C"/>
    <property type="match status" value="1"/>
</dbReference>
<reference evidence="6" key="2">
    <citation type="submission" date="2021-08" db="EMBL/GenBank/DDBJ databases">
        <authorList>
            <person name="Tani A."/>
            <person name="Ola A."/>
            <person name="Ogura Y."/>
            <person name="Katsura K."/>
            <person name="Hayashi T."/>
        </authorList>
    </citation>
    <scope>NUCLEOTIDE SEQUENCE</scope>
    <source>
        <strain evidence="6">DSM 17168</strain>
    </source>
</reference>
<proteinExistence type="inferred from homology"/>
<dbReference type="Proteomes" id="UP001055153">
    <property type="component" value="Unassembled WGS sequence"/>
</dbReference>
<evidence type="ECO:0000313" key="6">
    <source>
        <dbReference type="EMBL" id="GJE03917.1"/>
    </source>
</evidence>
<feature type="domain" description="Fumarase C C-terminal" evidence="5">
    <location>
        <begin position="410"/>
        <end position="461"/>
    </location>
</feature>
<feature type="active site" description="Proton donor/acceptor" evidence="2">
    <location>
        <position position="189"/>
    </location>
</feature>
<reference evidence="6" key="1">
    <citation type="journal article" date="2021" name="Front. Microbiol.">
        <title>Comprehensive Comparative Genomics and Phenotyping of Methylobacterium Species.</title>
        <authorList>
            <person name="Alessa O."/>
            <person name="Ogura Y."/>
            <person name="Fujitani Y."/>
            <person name="Takami H."/>
            <person name="Hayashi T."/>
            <person name="Sahin N."/>
            <person name="Tani A."/>
        </authorList>
    </citation>
    <scope>NUCLEOTIDE SEQUENCE</scope>
    <source>
        <strain evidence="6">DSM 17168</strain>
    </source>
</reference>
<dbReference type="Pfam" id="PF00206">
    <property type="entry name" value="Lyase_1"/>
    <property type="match status" value="1"/>
</dbReference>
<name>A0ABQ4SL17_9HYPH</name>
<evidence type="ECO:0000256" key="1">
    <source>
        <dbReference type="ARBA" id="ARBA00009084"/>
    </source>
</evidence>
<evidence type="ECO:0000256" key="3">
    <source>
        <dbReference type="SAM" id="MobiDB-lite"/>
    </source>
</evidence>
<feature type="binding site" evidence="2">
    <location>
        <begin position="325"/>
        <end position="327"/>
    </location>
    <ligand>
        <name>substrate</name>
    </ligand>
</feature>
<feature type="site" description="Important for catalytic activity" evidence="2">
    <location>
        <position position="332"/>
    </location>
</feature>
<gene>
    <name evidence="6" type="primary">fumC_3</name>
    <name evidence="2" type="synonym">fumC</name>
    <name evidence="6" type="ORF">GMJLKIPL_5874</name>
</gene>
<feature type="domain" description="Fumarate lyase N-terminal" evidence="4">
    <location>
        <begin position="14"/>
        <end position="343"/>
    </location>
</feature>
<dbReference type="RefSeq" id="WP_238241289.1">
    <property type="nucleotide sequence ID" value="NZ_BPQQ01000096.1"/>
</dbReference>
<dbReference type="InterPro" id="IPR005677">
    <property type="entry name" value="Fum_hydII"/>
</dbReference>
<comment type="caution">
    <text evidence="6">The sequence shown here is derived from an EMBL/GenBank/DDBJ whole genome shotgun (WGS) entry which is preliminary data.</text>
</comment>
<keyword evidence="2" id="KW-0816">Tricarboxylic acid cycle</keyword>
<dbReference type="InterPro" id="IPR008948">
    <property type="entry name" value="L-Aspartase-like"/>
</dbReference>
<dbReference type="InterPro" id="IPR022761">
    <property type="entry name" value="Fumarate_lyase_N"/>
</dbReference>
<evidence type="ECO:0000256" key="2">
    <source>
        <dbReference type="HAMAP-Rule" id="MF_00743"/>
    </source>
</evidence>
<keyword evidence="7" id="KW-1185">Reference proteome</keyword>
<dbReference type="PRINTS" id="PR00149">
    <property type="entry name" value="FUMRATELYASE"/>
</dbReference>
<evidence type="ECO:0000259" key="4">
    <source>
        <dbReference type="Pfam" id="PF00206"/>
    </source>
</evidence>
<dbReference type="SUPFAM" id="SSF48557">
    <property type="entry name" value="L-aspartase-like"/>
    <property type="match status" value="1"/>
</dbReference>
<dbReference type="Gene3D" id="1.20.200.10">
    <property type="entry name" value="Fumarase/aspartase (Central domain)"/>
    <property type="match status" value="1"/>
</dbReference>
<keyword evidence="2" id="KW-0963">Cytoplasm</keyword>
<feature type="binding site" evidence="2">
    <location>
        <begin position="140"/>
        <end position="142"/>
    </location>
    <ligand>
        <name>substrate</name>
    </ligand>
</feature>
<comment type="pathway">
    <text evidence="2">Carbohydrate metabolism; tricarboxylic acid cycle; (S)-malate from fumarate: step 1/1.</text>
</comment>
<dbReference type="HAMAP" id="MF_00743">
    <property type="entry name" value="FumaraseC"/>
    <property type="match status" value="1"/>
</dbReference>
<feature type="binding site" evidence="2">
    <location>
        <position position="320"/>
    </location>
    <ligand>
        <name>substrate</name>
    </ligand>
</feature>
<feature type="binding site" description="in site B" evidence="2">
    <location>
        <begin position="130"/>
        <end position="133"/>
    </location>
    <ligand>
        <name>substrate</name>
    </ligand>
</feature>
<comment type="catalytic activity">
    <reaction evidence="2">
        <text>(S)-malate = fumarate + H2O</text>
        <dbReference type="Rhea" id="RHEA:12460"/>
        <dbReference type="ChEBI" id="CHEBI:15377"/>
        <dbReference type="ChEBI" id="CHEBI:15589"/>
        <dbReference type="ChEBI" id="CHEBI:29806"/>
        <dbReference type="EC" id="4.2.1.2"/>
    </reaction>
</comment>
<feature type="active site" evidence="2">
    <location>
        <position position="319"/>
    </location>
</feature>
<evidence type="ECO:0000259" key="5">
    <source>
        <dbReference type="Pfam" id="PF10415"/>
    </source>
</evidence>
<comment type="similarity">
    <text evidence="1 2">Belongs to the class-II fumarase/aspartase family. Fumarase subfamily.</text>
</comment>
<feature type="region of interest" description="Disordered" evidence="3">
    <location>
        <begin position="118"/>
        <end position="144"/>
    </location>
</feature>
<dbReference type="EMBL" id="BPQQ01000096">
    <property type="protein sequence ID" value="GJE03917.1"/>
    <property type="molecule type" value="Genomic_DNA"/>
</dbReference>
<dbReference type="EC" id="4.2.1.2" evidence="2"/>
<protein>
    <recommendedName>
        <fullName evidence="2">Fumarate hydratase class II</fullName>
        <shortName evidence="2">Fumarase C</shortName>
        <ecNumber evidence="2">4.2.1.2</ecNumber>
    </recommendedName>
    <alternativeName>
        <fullName evidence="2">Aerobic fumarase</fullName>
    </alternativeName>
    <alternativeName>
        <fullName evidence="2">Iron-independent fumarase</fullName>
    </alternativeName>
</protein>
<dbReference type="InterPro" id="IPR000362">
    <property type="entry name" value="Fumarate_lyase_fam"/>
</dbReference>
<comment type="miscellaneous">
    <text evidence="2">There are 2 substrate-binding sites: the catalytic A site, and the non-catalytic B site that may play a role in the transfer of substrate or product between the active site and the solvent. Alternatively, the B site may bind allosteric effectors.</text>
</comment>
<evidence type="ECO:0000313" key="7">
    <source>
        <dbReference type="Proteomes" id="UP001055153"/>
    </source>
</evidence>
<sequence length="465" mass="49404">MSDDSRIEHDAYGEAAIPAGRYWGAQTARALDIFTLGAERFPAGLIHAFGLQKLAAARANRRLGVLAPDLSEAIERAAHEVAQGAFDDHFPLSVWQTGSGTQTNMNANEVIANRANEHLGSPLGSRSPVHPNDHANRSQSSNDTFPTVMHLATALALRDDLHPALSLLADALAEKAEAFADVVKIGRTHLMDAVPMTVGQAFDAFARQVALGRERLEAVTPRLYRLPQGGTAVGSGLNAPAGFDAVFCQEISALTGLAFTPNLSKFEGMGGHDALVEVSGALNVVAVSLTKIANDLRFLGSGPRCGLGELVVPHDGLTSSIMPGKRNPTIAEVVLQIAFQVMGNHGTVTAAGASGNFELNVAKPVLIHNLLQSIRLLSDGCRLFAERFVSGLEVDRERLDGNVAGALLVATVLNPVLGYDRVAQITETALREDVTPREACLKLGFLEAAEYDRLVDPVRMARPNG</sequence>
<dbReference type="Gene3D" id="1.10.40.30">
    <property type="entry name" value="Fumarase/aspartase (C-terminal domain)"/>
    <property type="match status" value="1"/>
</dbReference>
<feature type="binding site" evidence="2">
    <location>
        <begin position="99"/>
        <end position="101"/>
    </location>
    <ligand>
        <name>substrate</name>
    </ligand>
</feature>
<dbReference type="InterPro" id="IPR018951">
    <property type="entry name" value="Fumarase_C_C"/>
</dbReference>
<dbReference type="PRINTS" id="PR00145">
    <property type="entry name" value="ARGSUCLYASE"/>
</dbReference>
<comment type="subunit">
    <text evidence="2">Homotetramer.</text>
</comment>
<organism evidence="6 7">
    <name type="scientific">Methylobacterium isbiliense</name>
    <dbReference type="NCBI Taxonomy" id="315478"/>
    <lineage>
        <taxon>Bacteria</taxon>
        <taxon>Pseudomonadati</taxon>
        <taxon>Pseudomonadota</taxon>
        <taxon>Alphaproteobacteria</taxon>
        <taxon>Hyphomicrobiales</taxon>
        <taxon>Methylobacteriaceae</taxon>
        <taxon>Methylobacterium</taxon>
    </lineage>
</organism>
<dbReference type="CDD" id="cd01362">
    <property type="entry name" value="Fumarase_classII"/>
    <property type="match status" value="1"/>
</dbReference>
<feature type="binding site" evidence="2">
    <location>
        <position position="188"/>
    </location>
    <ligand>
        <name>substrate</name>
    </ligand>
</feature>
<accession>A0ABQ4SL17</accession>
<dbReference type="Gene3D" id="1.10.275.10">
    <property type="entry name" value="Fumarase/aspartase (N-terminal domain)"/>
    <property type="match status" value="1"/>
</dbReference>
<keyword evidence="2" id="KW-0456">Lyase</keyword>